<name>A0A445BDL9_ARAHY</name>
<accession>A0A445BDL9</accession>
<organism evidence="1 2">
    <name type="scientific">Arachis hypogaea</name>
    <name type="common">Peanut</name>
    <dbReference type="NCBI Taxonomy" id="3818"/>
    <lineage>
        <taxon>Eukaryota</taxon>
        <taxon>Viridiplantae</taxon>
        <taxon>Streptophyta</taxon>
        <taxon>Embryophyta</taxon>
        <taxon>Tracheophyta</taxon>
        <taxon>Spermatophyta</taxon>
        <taxon>Magnoliopsida</taxon>
        <taxon>eudicotyledons</taxon>
        <taxon>Gunneridae</taxon>
        <taxon>Pentapetalae</taxon>
        <taxon>rosids</taxon>
        <taxon>fabids</taxon>
        <taxon>Fabales</taxon>
        <taxon>Fabaceae</taxon>
        <taxon>Papilionoideae</taxon>
        <taxon>50 kb inversion clade</taxon>
        <taxon>dalbergioids sensu lato</taxon>
        <taxon>Dalbergieae</taxon>
        <taxon>Pterocarpus clade</taxon>
        <taxon>Arachis</taxon>
    </lineage>
</organism>
<dbReference type="Proteomes" id="UP000289738">
    <property type="component" value="Chromosome A09"/>
</dbReference>
<sequence length="121" mass="13561">MGEDILAWLLTSDGAFTIKSACSLYLSPSDNSKAKVKRHMSQDGSCVICGEATESMLHVIRDYRIARQTWMSIDVRLQIGNYFNTLSLVVRELIIPIPLQRGSLPPSPFFMHNKFSLAPSE</sequence>
<evidence type="ECO:0008006" key="3">
    <source>
        <dbReference type="Google" id="ProtNLM"/>
    </source>
</evidence>
<evidence type="ECO:0000313" key="1">
    <source>
        <dbReference type="EMBL" id="RYR36780.1"/>
    </source>
</evidence>
<dbReference type="EMBL" id="SDMP01000009">
    <property type="protein sequence ID" value="RYR36780.1"/>
    <property type="molecule type" value="Genomic_DNA"/>
</dbReference>
<evidence type="ECO:0000313" key="2">
    <source>
        <dbReference type="Proteomes" id="UP000289738"/>
    </source>
</evidence>
<comment type="caution">
    <text evidence="1">The sequence shown here is derived from an EMBL/GenBank/DDBJ whole genome shotgun (WGS) entry which is preliminary data.</text>
</comment>
<reference evidence="1 2" key="1">
    <citation type="submission" date="2019-01" db="EMBL/GenBank/DDBJ databases">
        <title>Sequencing of cultivated peanut Arachis hypogaea provides insights into genome evolution and oil improvement.</title>
        <authorList>
            <person name="Chen X."/>
        </authorList>
    </citation>
    <scope>NUCLEOTIDE SEQUENCE [LARGE SCALE GENOMIC DNA]</scope>
    <source>
        <strain evidence="2">cv. Fuhuasheng</strain>
        <tissue evidence="1">Leaves</tissue>
    </source>
</reference>
<protein>
    <recommendedName>
        <fullName evidence="3">Reverse transcriptase zinc-binding domain-containing protein</fullName>
    </recommendedName>
</protein>
<proteinExistence type="predicted"/>
<keyword evidence="2" id="KW-1185">Reference proteome</keyword>
<gene>
    <name evidence="1" type="ORF">Ahy_A09g041738</name>
</gene>
<dbReference type="AlphaFoldDB" id="A0A445BDL9"/>